<protein>
    <submittedName>
        <fullName evidence="2">Uncharacterized protein</fullName>
    </submittedName>
</protein>
<feature type="compositionally biased region" description="Basic and acidic residues" evidence="1">
    <location>
        <begin position="59"/>
        <end position="78"/>
    </location>
</feature>
<name>A0AAP0ENI1_9MAGN</name>
<reference evidence="2 3" key="1">
    <citation type="submission" date="2024-01" db="EMBL/GenBank/DDBJ databases">
        <title>Genome assemblies of Stephania.</title>
        <authorList>
            <person name="Yang L."/>
        </authorList>
    </citation>
    <scope>NUCLEOTIDE SEQUENCE [LARGE SCALE GENOMIC DNA]</scope>
    <source>
        <strain evidence="2">QJT</strain>
        <tissue evidence="2">Leaf</tissue>
    </source>
</reference>
<feature type="compositionally biased region" description="Polar residues" evidence="1">
    <location>
        <begin position="88"/>
        <end position="99"/>
    </location>
</feature>
<dbReference type="EMBL" id="JBBNAE010000009">
    <property type="protein sequence ID" value="KAK9096715.1"/>
    <property type="molecule type" value="Genomic_DNA"/>
</dbReference>
<accession>A0AAP0ENI1</accession>
<keyword evidence="3" id="KW-1185">Reference proteome</keyword>
<sequence>MMVTRDHNESSSSERRGERSKEEEGGDDGDNDNEEGGDDNGDDDVGDDDVGDGDDDLESDGKGDANDDRDSEKIDKTNHGKRVIGKTVSVNAKTVSAKSSELVKGKKVSDPVPHQRRHQNSHDVTYDGQTREHDKWLQCLFTELR</sequence>
<proteinExistence type="predicted"/>
<feature type="compositionally biased region" description="Acidic residues" evidence="1">
    <location>
        <begin position="24"/>
        <end position="58"/>
    </location>
</feature>
<evidence type="ECO:0000313" key="3">
    <source>
        <dbReference type="Proteomes" id="UP001417504"/>
    </source>
</evidence>
<dbReference type="AlphaFoldDB" id="A0AAP0ENI1"/>
<evidence type="ECO:0000256" key="1">
    <source>
        <dbReference type="SAM" id="MobiDB-lite"/>
    </source>
</evidence>
<organism evidence="2 3">
    <name type="scientific">Stephania japonica</name>
    <dbReference type="NCBI Taxonomy" id="461633"/>
    <lineage>
        <taxon>Eukaryota</taxon>
        <taxon>Viridiplantae</taxon>
        <taxon>Streptophyta</taxon>
        <taxon>Embryophyta</taxon>
        <taxon>Tracheophyta</taxon>
        <taxon>Spermatophyta</taxon>
        <taxon>Magnoliopsida</taxon>
        <taxon>Ranunculales</taxon>
        <taxon>Menispermaceae</taxon>
        <taxon>Menispermoideae</taxon>
        <taxon>Cissampelideae</taxon>
        <taxon>Stephania</taxon>
    </lineage>
</organism>
<feature type="compositionally biased region" description="Basic and acidic residues" evidence="1">
    <location>
        <begin position="120"/>
        <end position="130"/>
    </location>
</feature>
<comment type="caution">
    <text evidence="2">The sequence shown here is derived from an EMBL/GenBank/DDBJ whole genome shotgun (WGS) entry which is preliminary data.</text>
</comment>
<evidence type="ECO:0000313" key="2">
    <source>
        <dbReference type="EMBL" id="KAK9096715.1"/>
    </source>
</evidence>
<feature type="compositionally biased region" description="Basic and acidic residues" evidence="1">
    <location>
        <begin position="1"/>
        <end position="23"/>
    </location>
</feature>
<dbReference type="Proteomes" id="UP001417504">
    <property type="component" value="Unassembled WGS sequence"/>
</dbReference>
<feature type="region of interest" description="Disordered" evidence="1">
    <location>
        <begin position="1"/>
        <end position="130"/>
    </location>
</feature>
<gene>
    <name evidence="2" type="ORF">Sjap_022212</name>
</gene>